<evidence type="ECO:0000313" key="1">
    <source>
        <dbReference type="EMBL" id="KAL0940603.1"/>
    </source>
</evidence>
<reference evidence="1 2" key="1">
    <citation type="journal article" date="2020" name="Phytopathology">
        <title>Genome Sequence Resources of Colletotrichum truncatum, C. plurivorum, C. musicola, and C. sojae: Four Species Pathogenic to Soybean (Glycine max).</title>
        <authorList>
            <person name="Rogerio F."/>
            <person name="Boufleur T.R."/>
            <person name="Ciampi-Guillardi M."/>
            <person name="Sukno S.A."/>
            <person name="Thon M.R."/>
            <person name="Massola Junior N.S."/>
            <person name="Baroncelli R."/>
        </authorList>
    </citation>
    <scope>NUCLEOTIDE SEQUENCE [LARGE SCALE GENOMIC DNA]</scope>
    <source>
        <strain evidence="1 2">CMES1059</strain>
    </source>
</reference>
<name>A0ACC3Z911_COLTU</name>
<keyword evidence="2" id="KW-1185">Reference proteome</keyword>
<gene>
    <name evidence="1" type="ORF">CTRU02_203366</name>
</gene>
<accession>A0ACC3Z911</accession>
<dbReference type="Proteomes" id="UP000805649">
    <property type="component" value="Unassembled WGS sequence"/>
</dbReference>
<comment type="caution">
    <text evidence="1">The sequence shown here is derived from an EMBL/GenBank/DDBJ whole genome shotgun (WGS) entry which is preliminary data.</text>
</comment>
<protein>
    <submittedName>
        <fullName evidence="1">SNARE domain-containing protein</fullName>
    </submittedName>
</protein>
<sequence length="281" mass="30813">MSNLNQLYLLADHIKLSLLERQRAQSLDLDADTQDGHISRSLDQFRDGLESLDSEAKRLQDAGDESAAQNITDSLPALQKQFSDLTSQFHGFSNPSTSTTTTTPNDPSLSPDFSAAQSTKPLKGSLRGLPGSAAGGNKTVRFTDSPAPAGEDPNAAALFGEGRYRDDPTDTAGYRDQAEGLDNQQLHAYHTQIMRDQDDHLDRLGESIGRQRELSMQIGDELDSHVAMLDEVDDVVDRHQGRLDRARRQLGRVARDAGESKQMIAIIVLIIILILLIAILK</sequence>
<organism evidence="1 2">
    <name type="scientific">Colletotrichum truncatum</name>
    <name type="common">Anthracnose fungus</name>
    <name type="synonym">Colletotrichum capsici</name>
    <dbReference type="NCBI Taxonomy" id="5467"/>
    <lineage>
        <taxon>Eukaryota</taxon>
        <taxon>Fungi</taxon>
        <taxon>Dikarya</taxon>
        <taxon>Ascomycota</taxon>
        <taxon>Pezizomycotina</taxon>
        <taxon>Sordariomycetes</taxon>
        <taxon>Hypocreomycetidae</taxon>
        <taxon>Glomerellales</taxon>
        <taxon>Glomerellaceae</taxon>
        <taxon>Colletotrichum</taxon>
        <taxon>Colletotrichum truncatum species complex</taxon>
    </lineage>
</organism>
<evidence type="ECO:0000313" key="2">
    <source>
        <dbReference type="Proteomes" id="UP000805649"/>
    </source>
</evidence>
<dbReference type="EMBL" id="VUJX02000002">
    <property type="protein sequence ID" value="KAL0940603.1"/>
    <property type="molecule type" value="Genomic_DNA"/>
</dbReference>
<proteinExistence type="predicted"/>